<keyword evidence="6" id="KW-0413">Isomerase</keyword>
<evidence type="ECO:0000313" key="6">
    <source>
        <dbReference type="EMBL" id="EAR52116.1"/>
    </source>
</evidence>
<comment type="cofactor">
    <cofactor evidence="1">
        <name>a divalent metal cation</name>
        <dbReference type="ChEBI" id="CHEBI:60240"/>
    </cofactor>
</comment>
<protein>
    <recommendedName>
        <fullName evidence="2">Putative 4-hydroxy-4-methyl-2-oxoglutarate aldolase</fullName>
    </recommendedName>
    <alternativeName>
        <fullName evidence="3">Regulator of ribonuclease activity homolog</fullName>
    </alternativeName>
    <alternativeName>
        <fullName evidence="4">RraA-like protein</fullName>
    </alternativeName>
</protein>
<name>Q2CHC3_OCEGH</name>
<organism evidence="6 7">
    <name type="scientific">Oceanicola granulosus (strain ATCC BAA-861 / DSM 15982 / KCTC 12143 / HTCC2516)</name>
    <dbReference type="NCBI Taxonomy" id="314256"/>
    <lineage>
        <taxon>Bacteria</taxon>
        <taxon>Pseudomonadati</taxon>
        <taxon>Pseudomonadota</taxon>
        <taxon>Alphaproteobacteria</taxon>
        <taxon>Rhodobacterales</taxon>
        <taxon>Roseobacteraceae</taxon>
        <taxon>Oceanicola</taxon>
    </lineage>
</organism>
<dbReference type="InterPro" id="IPR005493">
    <property type="entry name" value="RraA/RraA-like"/>
</dbReference>
<dbReference type="STRING" id="314256.OG2516_18665"/>
<feature type="binding site" evidence="5">
    <location>
        <position position="144"/>
    </location>
    <ligand>
        <name>Mg(2+)</name>
        <dbReference type="ChEBI" id="CHEBI:18420"/>
    </ligand>
</feature>
<dbReference type="GO" id="GO:0016853">
    <property type="term" value="F:isomerase activity"/>
    <property type="evidence" value="ECO:0007669"/>
    <property type="project" value="UniProtKB-KW"/>
</dbReference>
<keyword evidence="7" id="KW-1185">Reference proteome</keyword>
<dbReference type="Proteomes" id="UP000003635">
    <property type="component" value="Unassembled WGS sequence"/>
</dbReference>
<dbReference type="CDD" id="cd16841">
    <property type="entry name" value="RraA_family"/>
    <property type="match status" value="1"/>
</dbReference>
<proteinExistence type="predicted"/>
<evidence type="ECO:0000313" key="7">
    <source>
        <dbReference type="Proteomes" id="UP000003635"/>
    </source>
</evidence>
<evidence type="ECO:0000256" key="5">
    <source>
        <dbReference type="PIRSR" id="PIRSR605493-1"/>
    </source>
</evidence>
<keyword evidence="5" id="KW-0460">Magnesium</keyword>
<dbReference type="Pfam" id="PF03737">
    <property type="entry name" value="RraA-like"/>
    <property type="match status" value="1"/>
</dbReference>
<evidence type="ECO:0000256" key="1">
    <source>
        <dbReference type="ARBA" id="ARBA00001968"/>
    </source>
</evidence>
<comment type="caution">
    <text evidence="6">The sequence shown here is derived from an EMBL/GenBank/DDBJ whole genome shotgun (WGS) entry which is preliminary data.</text>
</comment>
<evidence type="ECO:0000256" key="2">
    <source>
        <dbReference type="ARBA" id="ARBA00016549"/>
    </source>
</evidence>
<accession>Q2CHC3</accession>
<evidence type="ECO:0000256" key="3">
    <source>
        <dbReference type="ARBA" id="ARBA00029596"/>
    </source>
</evidence>
<dbReference type="HOGENOM" id="CLU_072626_3_0_5"/>
<reference evidence="6 7" key="1">
    <citation type="journal article" date="2010" name="J. Bacteriol.">
        <title>Genome sequences of Oceanicola granulosus HTCC2516(T) and Oceanicola batsensis HTCC2597(TDelta).</title>
        <authorList>
            <person name="Thrash J.C."/>
            <person name="Cho J.C."/>
            <person name="Vergin K.L."/>
            <person name="Giovannoni S.J."/>
        </authorList>
    </citation>
    <scope>NUCLEOTIDE SEQUENCE [LARGE SCALE GENOMIC DNA]</scope>
    <source>
        <strain evidence="7">ATCC BAA-861 / DSM 15982 / KCTC 12143 / HTCC2516</strain>
    </source>
</reference>
<dbReference type="InterPro" id="IPR036704">
    <property type="entry name" value="RraA/RraA-like_sf"/>
</dbReference>
<dbReference type="PANTHER" id="PTHR33254">
    <property type="entry name" value="4-HYDROXY-4-METHYL-2-OXOGLUTARATE ALDOLASE 3-RELATED"/>
    <property type="match status" value="1"/>
</dbReference>
<dbReference type="EMBL" id="AAOT01000006">
    <property type="protein sequence ID" value="EAR52116.1"/>
    <property type="molecule type" value="Genomic_DNA"/>
</dbReference>
<dbReference type="SUPFAM" id="SSF89562">
    <property type="entry name" value="RraA-like"/>
    <property type="match status" value="1"/>
</dbReference>
<comment type="cofactor">
    <cofactor evidence="5">
        <name>Mg(2+)</name>
        <dbReference type="ChEBI" id="CHEBI:18420"/>
    </cofactor>
</comment>
<dbReference type="RefSeq" id="WP_007257034.1">
    <property type="nucleotide sequence ID" value="NZ_CH724110.1"/>
</dbReference>
<dbReference type="PANTHER" id="PTHR33254:SF4">
    <property type="entry name" value="4-HYDROXY-4-METHYL-2-OXOGLUTARATE ALDOLASE 3-RELATED"/>
    <property type="match status" value="1"/>
</dbReference>
<dbReference type="GO" id="GO:0046872">
    <property type="term" value="F:metal ion binding"/>
    <property type="evidence" value="ECO:0007669"/>
    <property type="project" value="UniProtKB-KW"/>
</dbReference>
<dbReference type="eggNOG" id="COG0684">
    <property type="taxonomic scope" value="Bacteria"/>
</dbReference>
<gene>
    <name evidence="6" type="ORF">OG2516_18665</name>
</gene>
<evidence type="ECO:0000256" key="4">
    <source>
        <dbReference type="ARBA" id="ARBA00030169"/>
    </source>
</evidence>
<dbReference type="Gene3D" id="3.50.30.40">
    <property type="entry name" value="Ribonuclease E inhibitor RraA/RraA-like"/>
    <property type="match status" value="1"/>
</dbReference>
<sequence length="252" mass="27325">MTQQDDIHVDPYQIRKHFEPLRVADVCDGLDGLGYFNVGNVSQDIRPLFLGIKFWGVAVTLRCVPANKPMWPLETTEDVVKAHGHWFDKHGNKARSLNDHVQEGSVVVCDMGSAGEVGFWGSENALGVVNKGGVGIVTNGYARDTGELALQKTPICVRSRGRTIIPGRIEAVETQTPVGIGGAQVRPGDIVGCDDDGLVVVPIEVAAQVAAHGKEVLLADMRARQRRYDDLGMPHDETVDVQAMEAYFAKLG</sequence>
<keyword evidence="5" id="KW-0479">Metal-binding</keyword>
<dbReference type="AlphaFoldDB" id="Q2CHC3"/>
<feature type="binding site" evidence="5">
    <location>
        <position position="143"/>
    </location>
    <ligand>
        <name>substrate</name>
    </ligand>
</feature>